<feature type="transmembrane region" description="Helical" evidence="1">
    <location>
        <begin position="262"/>
        <end position="288"/>
    </location>
</feature>
<sequence>MRFIAVLPVLCCTAALILSFLCLFAGHKKGFMEDYSLLTLNTSAVGQTLISSASSDSDSTLSSIINLIPDSITDSVTNEINEQIDELRERIGVEDWYSAHMLNYCQGQYEPGEVANATLSQDDISKNVTECAKSRATYKFDPTAIIQDALNRTGVDITLQDLQWPDDIQSGIDTLNALMAAMFVLYVIAICLIFITLVTSILGIFIGNGRLTPCINFLLATLAFLAIGLASALVTAVMVKATDIINDKGGDIGLQANWGGKFLALTWAATALMLIALLGWIASFCIGGKERESRRARKPYKV</sequence>
<evidence type="ECO:0000256" key="1">
    <source>
        <dbReference type="SAM" id="Phobius"/>
    </source>
</evidence>
<reference evidence="2" key="1">
    <citation type="submission" date="2021-05" db="EMBL/GenBank/DDBJ databases">
        <authorList>
            <person name="Stam R."/>
        </authorList>
    </citation>
    <scope>NUCLEOTIDE SEQUENCE</scope>
    <source>
        <strain evidence="2">CS162</strain>
    </source>
</reference>
<keyword evidence="1" id="KW-1133">Transmembrane helix</keyword>
<organism evidence="2 3">
    <name type="scientific">Alternaria atra</name>
    <dbReference type="NCBI Taxonomy" id="119953"/>
    <lineage>
        <taxon>Eukaryota</taxon>
        <taxon>Fungi</taxon>
        <taxon>Dikarya</taxon>
        <taxon>Ascomycota</taxon>
        <taxon>Pezizomycotina</taxon>
        <taxon>Dothideomycetes</taxon>
        <taxon>Pleosporomycetidae</taxon>
        <taxon>Pleosporales</taxon>
        <taxon>Pleosporineae</taxon>
        <taxon>Pleosporaceae</taxon>
        <taxon>Alternaria</taxon>
        <taxon>Alternaria sect. Ulocladioides</taxon>
    </lineage>
</organism>
<dbReference type="PANTHER" id="PTHR28019">
    <property type="entry name" value="CELL MEMBRANE PROTEIN YLR413W-RELATED"/>
    <property type="match status" value="1"/>
</dbReference>
<dbReference type="EMBL" id="CAJRGZ010000022">
    <property type="protein sequence ID" value="CAG5172112.1"/>
    <property type="molecule type" value="Genomic_DNA"/>
</dbReference>
<dbReference type="PANTHER" id="PTHR28019:SF7">
    <property type="entry name" value="SUR7 PROTEIN"/>
    <property type="match status" value="1"/>
</dbReference>
<feature type="transmembrane region" description="Helical" evidence="1">
    <location>
        <begin position="217"/>
        <end position="242"/>
    </location>
</feature>
<evidence type="ECO:0000313" key="2">
    <source>
        <dbReference type="EMBL" id="CAG5172112.1"/>
    </source>
</evidence>
<feature type="transmembrane region" description="Helical" evidence="1">
    <location>
        <begin position="178"/>
        <end position="205"/>
    </location>
</feature>
<comment type="caution">
    <text evidence="2">The sequence shown here is derived from an EMBL/GenBank/DDBJ whole genome shotgun (WGS) entry which is preliminary data.</text>
</comment>
<dbReference type="Proteomes" id="UP000676310">
    <property type="component" value="Unassembled WGS sequence"/>
</dbReference>
<dbReference type="GO" id="GO:0005886">
    <property type="term" value="C:plasma membrane"/>
    <property type="evidence" value="ECO:0007669"/>
    <property type="project" value="InterPro"/>
</dbReference>
<accession>A0A8J2I4Z3</accession>
<dbReference type="AlphaFoldDB" id="A0A8J2I4Z3"/>
<dbReference type="OrthoDB" id="4159154at2759"/>
<keyword evidence="3" id="KW-1185">Reference proteome</keyword>
<keyword evidence="1" id="KW-0812">Transmembrane</keyword>
<dbReference type="GO" id="GO:0031505">
    <property type="term" value="P:fungal-type cell wall organization"/>
    <property type="evidence" value="ECO:0007669"/>
    <property type="project" value="TreeGrafter"/>
</dbReference>
<keyword evidence="1" id="KW-0472">Membrane</keyword>
<dbReference type="Pfam" id="PF06687">
    <property type="entry name" value="SUR7"/>
    <property type="match status" value="1"/>
</dbReference>
<evidence type="ECO:0000313" key="3">
    <source>
        <dbReference type="Proteomes" id="UP000676310"/>
    </source>
</evidence>
<dbReference type="GeneID" id="67019422"/>
<name>A0A8J2I4Z3_9PLEO</name>
<dbReference type="InterPro" id="IPR009571">
    <property type="entry name" value="SUR7/Rim9-like_fungi"/>
</dbReference>
<dbReference type="GO" id="GO:0051285">
    <property type="term" value="C:cell cortex of cell tip"/>
    <property type="evidence" value="ECO:0007669"/>
    <property type="project" value="TreeGrafter"/>
</dbReference>
<gene>
    <name evidence="2" type="ORF">ALTATR162_LOCUS7423</name>
</gene>
<protein>
    <submittedName>
        <fullName evidence="2">Uncharacterized protein</fullName>
    </submittedName>
</protein>
<proteinExistence type="predicted"/>
<dbReference type="InterPro" id="IPR052413">
    <property type="entry name" value="SUR7_domain"/>
</dbReference>
<dbReference type="RefSeq" id="XP_043170986.1">
    <property type="nucleotide sequence ID" value="XM_043315051.1"/>
</dbReference>